<organismHost>
    <name type="scientific">Lepidoptera</name>
    <name type="common">moths &amp; butterflies</name>
    <dbReference type="NCBI Taxonomy" id="7088"/>
</organismHost>
<sequence>MMIVEKEISYTVNVSQDLLYIIFDTYISKKFQFKQEYRDVTDEDGVRTRILKNGDDDDDDDDNDGKIVIDDLSICRVKKSTKSSERFVYLSPHDGRSLVPLINRISIEESQIDVDETQKKCEIKRIVQCRVYGETDSPIEIKFEQIYFSRNFIDGFDSLMGSKQVALFNLLCNKNETLVKNSHLGSDEIMANLRIECEYSSGSRPSDAIMSRFSEIVCDMDRICSSHNINPHLPHTAVQNTIVYRKFEHEHFVYTASNENVYRWCVKLDGVRGRGYFTRNFVIVFMDDMRMFSSRVDPSSPFPLNNLVAFQCELIDDTKTVYITDILHVFKYGYNNRTQYDVSMEPYDVSVSDAIECINGFSAADARLDLTNMSTDEKLTMKFQRFHPPPVDNLGGGVGGGNSYFTVPTDGYVIITSDFKYVKYKYHKTIEVEYEARKDRFVTLDGPVIAPERYVRDGVVLKDGSIYEALINAQRIDIIKARPDRLIPN</sequence>
<dbReference type="Proteomes" id="UP000232896">
    <property type="component" value="Segment"/>
</dbReference>
<dbReference type="InterPro" id="IPR007790">
    <property type="entry name" value="LEF-4"/>
</dbReference>
<accession>M1JSL2</accession>
<evidence type="ECO:0000313" key="2">
    <source>
        <dbReference type="Proteomes" id="UP000232896"/>
    </source>
</evidence>
<name>M1JSL2_NPVSL</name>
<dbReference type="OrthoDB" id="6452at10239"/>
<proteinExistence type="predicted"/>
<organism evidence="1 2">
    <name type="scientific">Spodoptera littoralis nuclear polyhedrosis virus</name>
    <name type="common">SlNPV</name>
    <dbReference type="NCBI Taxonomy" id="10456"/>
    <lineage>
        <taxon>Viruses</taxon>
        <taxon>Viruses incertae sedis</taxon>
        <taxon>Naldaviricetes</taxon>
        <taxon>Lefavirales</taxon>
        <taxon>Baculoviridae</taxon>
        <taxon>Alphabaculovirus</taxon>
        <taxon>Alphabaculovirus splittoralis</taxon>
    </lineage>
</organism>
<evidence type="ECO:0000313" key="1">
    <source>
        <dbReference type="EMBL" id="AGE89932.1"/>
    </source>
</evidence>
<dbReference type="Pfam" id="PF05098">
    <property type="entry name" value="LEF-4"/>
    <property type="match status" value="1"/>
</dbReference>
<keyword evidence="2" id="KW-1185">Reference proteome</keyword>
<dbReference type="GO" id="GO:0006355">
    <property type="term" value="P:regulation of DNA-templated transcription"/>
    <property type="evidence" value="ECO:0007669"/>
    <property type="project" value="InterPro"/>
</dbReference>
<reference evidence="1 2" key="1">
    <citation type="journal article" date="2013" name="Virus Res.">
        <title>Determination and analysis of the genome sequence of Spodoptera littoralis multiple nucleopolyhedrovirus.</title>
        <authorList>
            <person name="Breitenbach J.E."/>
            <person name="El-Sheikh el.-S.A."/>
            <person name="Harrison R.L."/>
            <person name="Rowley D.L."/>
            <person name="Sparks M.E."/>
            <person name="Gundersen-Rindal D.E."/>
            <person name="Popham H.J."/>
        </authorList>
    </citation>
    <scope>NUCLEOTIDE SEQUENCE [LARGE SCALE GENOMIC DNA]</scope>
    <source>
        <strain evidence="1">AN1956</strain>
    </source>
</reference>
<gene>
    <name evidence="1" type="ORF">SlsnVgp077</name>
</gene>
<dbReference type="EMBL" id="JX454574">
    <property type="protein sequence ID" value="AGE89932.1"/>
    <property type="molecule type" value="Genomic_DNA"/>
</dbReference>
<protein>
    <submittedName>
        <fullName evidence="1">LEF-4</fullName>
    </submittedName>
</protein>